<name>A0A8E2AP00_9APHY</name>
<dbReference type="OrthoDB" id="2801766at2759"/>
<reference evidence="1 2" key="1">
    <citation type="submission" date="2016-07" db="EMBL/GenBank/DDBJ databases">
        <title>Draft genome of the white-rot fungus Obba rivulosa 3A-2.</title>
        <authorList>
            <consortium name="DOE Joint Genome Institute"/>
            <person name="Miettinen O."/>
            <person name="Riley R."/>
            <person name="Acob R."/>
            <person name="Barry K."/>
            <person name="Cullen D."/>
            <person name="De Vries R."/>
            <person name="Hainaut M."/>
            <person name="Hatakka A."/>
            <person name="Henrissat B."/>
            <person name="Hilden K."/>
            <person name="Kuo R."/>
            <person name="Labutti K."/>
            <person name="Lipzen A."/>
            <person name="Makela M.R."/>
            <person name="Sandor L."/>
            <person name="Spatafora J.W."/>
            <person name="Grigoriev I.V."/>
            <person name="Hibbett D.S."/>
        </authorList>
    </citation>
    <scope>NUCLEOTIDE SEQUENCE [LARGE SCALE GENOMIC DNA]</scope>
    <source>
        <strain evidence="1 2">3A-2</strain>
    </source>
</reference>
<accession>A0A8E2AP00</accession>
<dbReference type="AlphaFoldDB" id="A0A8E2AP00"/>
<keyword evidence="2" id="KW-1185">Reference proteome</keyword>
<sequence length="236" mass="26885">MPTMKAKTGTSHSVRMATARCFDHPLPPGSTACSLTQVFNQEQIVHHREESRKSMLDAISVPEAVQDNCNDNADINLKTLSNDQEGSFVHALRDLLTNQWKYRWYKDRQTWHQHIECADLNWAPLLEHLADVYLEWRYHGEVAPPSAPPATEYDFTLDIVNIYTLDTTPHIHRNVDSCSAVEAIAQHGYLATTSINPSLVISFKTLELFHPLRLRKPSFSIEAYVKVICDFYAFSG</sequence>
<protein>
    <submittedName>
        <fullName evidence="1">Uncharacterized protein</fullName>
    </submittedName>
</protein>
<organism evidence="1 2">
    <name type="scientific">Obba rivulosa</name>
    <dbReference type="NCBI Taxonomy" id="1052685"/>
    <lineage>
        <taxon>Eukaryota</taxon>
        <taxon>Fungi</taxon>
        <taxon>Dikarya</taxon>
        <taxon>Basidiomycota</taxon>
        <taxon>Agaricomycotina</taxon>
        <taxon>Agaricomycetes</taxon>
        <taxon>Polyporales</taxon>
        <taxon>Gelatoporiaceae</taxon>
        <taxon>Obba</taxon>
    </lineage>
</organism>
<proteinExistence type="predicted"/>
<gene>
    <name evidence="1" type="ORF">OBBRIDRAFT_808479</name>
</gene>
<evidence type="ECO:0000313" key="2">
    <source>
        <dbReference type="Proteomes" id="UP000250043"/>
    </source>
</evidence>
<dbReference type="Proteomes" id="UP000250043">
    <property type="component" value="Unassembled WGS sequence"/>
</dbReference>
<evidence type="ECO:0000313" key="1">
    <source>
        <dbReference type="EMBL" id="OCH84112.1"/>
    </source>
</evidence>
<dbReference type="EMBL" id="KV722722">
    <property type="protein sequence ID" value="OCH84112.1"/>
    <property type="molecule type" value="Genomic_DNA"/>
</dbReference>